<protein>
    <submittedName>
        <fullName evidence="1">Uncharacterized protein</fullName>
    </submittedName>
</protein>
<keyword evidence="2" id="KW-1185">Reference proteome</keyword>
<sequence>MSSITSSNRPIIECVLSEELVAQIRGTEFDDMLAEGFSPLAFIKKSNLYRIFNSKFKIPTIKVTLSRSHAHERHYTCRRFSYFSFNQDVCRSQL</sequence>
<evidence type="ECO:0000313" key="1">
    <source>
        <dbReference type="EMBL" id="KAJ9081730.1"/>
    </source>
</evidence>
<gene>
    <name evidence="1" type="ORF">DSO57_1011547</name>
</gene>
<dbReference type="Proteomes" id="UP001165960">
    <property type="component" value="Unassembled WGS sequence"/>
</dbReference>
<name>A0ACC2U3Z8_9FUNG</name>
<reference evidence="1" key="1">
    <citation type="submission" date="2022-04" db="EMBL/GenBank/DDBJ databases">
        <title>Genome of the entomopathogenic fungus Entomophthora muscae.</title>
        <authorList>
            <person name="Elya C."/>
            <person name="Lovett B.R."/>
            <person name="Lee E."/>
            <person name="Macias A.M."/>
            <person name="Hajek A.E."/>
            <person name="De Bivort B.L."/>
            <person name="Kasson M.T."/>
            <person name="De Fine Licht H.H."/>
            <person name="Stajich J.E."/>
        </authorList>
    </citation>
    <scope>NUCLEOTIDE SEQUENCE</scope>
    <source>
        <strain evidence="1">Berkeley</strain>
    </source>
</reference>
<dbReference type="EMBL" id="QTSX02001460">
    <property type="protein sequence ID" value="KAJ9081730.1"/>
    <property type="molecule type" value="Genomic_DNA"/>
</dbReference>
<comment type="caution">
    <text evidence="1">The sequence shown here is derived from an EMBL/GenBank/DDBJ whole genome shotgun (WGS) entry which is preliminary data.</text>
</comment>
<organism evidence="1 2">
    <name type="scientific">Entomophthora muscae</name>
    <dbReference type="NCBI Taxonomy" id="34485"/>
    <lineage>
        <taxon>Eukaryota</taxon>
        <taxon>Fungi</taxon>
        <taxon>Fungi incertae sedis</taxon>
        <taxon>Zoopagomycota</taxon>
        <taxon>Entomophthoromycotina</taxon>
        <taxon>Entomophthoromycetes</taxon>
        <taxon>Entomophthorales</taxon>
        <taxon>Entomophthoraceae</taxon>
        <taxon>Entomophthora</taxon>
    </lineage>
</organism>
<evidence type="ECO:0000313" key="2">
    <source>
        <dbReference type="Proteomes" id="UP001165960"/>
    </source>
</evidence>
<accession>A0ACC2U3Z8</accession>
<proteinExistence type="predicted"/>